<keyword evidence="3" id="KW-1185">Reference proteome</keyword>
<dbReference type="Proteomes" id="UP000799539">
    <property type="component" value="Unassembled WGS sequence"/>
</dbReference>
<evidence type="ECO:0000313" key="3">
    <source>
        <dbReference type="Proteomes" id="UP000799539"/>
    </source>
</evidence>
<name>A0A6A6F2K0_9PEZI</name>
<sequence length="119" mass="12991">MSSGALNSKNSKAAEWPTPAESKAKEDMPRLDEAFEKIEAPADMLSKSKDKKLRTGYTMVDMKNVPKADALDRDGKPFGVAAEKDAEGKAADEISDGFVEVQDDLTEVDDEDGKRAKRI</sequence>
<evidence type="ECO:0000256" key="1">
    <source>
        <dbReference type="SAM" id="MobiDB-lite"/>
    </source>
</evidence>
<feature type="region of interest" description="Disordered" evidence="1">
    <location>
        <begin position="84"/>
        <end position="119"/>
    </location>
</feature>
<organism evidence="2 3">
    <name type="scientific">Cercospora zeae-maydis SCOH1-5</name>
    <dbReference type="NCBI Taxonomy" id="717836"/>
    <lineage>
        <taxon>Eukaryota</taxon>
        <taxon>Fungi</taxon>
        <taxon>Dikarya</taxon>
        <taxon>Ascomycota</taxon>
        <taxon>Pezizomycotina</taxon>
        <taxon>Dothideomycetes</taxon>
        <taxon>Dothideomycetidae</taxon>
        <taxon>Mycosphaerellales</taxon>
        <taxon>Mycosphaerellaceae</taxon>
        <taxon>Cercospora</taxon>
    </lineage>
</organism>
<dbReference type="OrthoDB" id="3629991at2759"/>
<feature type="compositionally biased region" description="Polar residues" evidence="1">
    <location>
        <begin position="1"/>
        <end position="11"/>
    </location>
</feature>
<gene>
    <name evidence="2" type="ORF">CERZMDRAFT_119243</name>
</gene>
<proteinExistence type="predicted"/>
<dbReference type="EMBL" id="ML992712">
    <property type="protein sequence ID" value="KAF2206761.1"/>
    <property type="molecule type" value="Genomic_DNA"/>
</dbReference>
<dbReference type="AlphaFoldDB" id="A0A6A6F2K0"/>
<evidence type="ECO:0000313" key="2">
    <source>
        <dbReference type="EMBL" id="KAF2206761.1"/>
    </source>
</evidence>
<feature type="compositionally biased region" description="Acidic residues" evidence="1">
    <location>
        <begin position="101"/>
        <end position="111"/>
    </location>
</feature>
<feature type="region of interest" description="Disordered" evidence="1">
    <location>
        <begin position="1"/>
        <end position="30"/>
    </location>
</feature>
<reference evidence="2" key="1">
    <citation type="journal article" date="2020" name="Stud. Mycol.">
        <title>101 Dothideomycetes genomes: a test case for predicting lifestyles and emergence of pathogens.</title>
        <authorList>
            <person name="Haridas S."/>
            <person name="Albert R."/>
            <person name="Binder M."/>
            <person name="Bloem J."/>
            <person name="Labutti K."/>
            <person name="Salamov A."/>
            <person name="Andreopoulos B."/>
            <person name="Baker S."/>
            <person name="Barry K."/>
            <person name="Bills G."/>
            <person name="Bluhm B."/>
            <person name="Cannon C."/>
            <person name="Castanera R."/>
            <person name="Culley D."/>
            <person name="Daum C."/>
            <person name="Ezra D."/>
            <person name="Gonzalez J."/>
            <person name="Henrissat B."/>
            <person name="Kuo A."/>
            <person name="Liang C."/>
            <person name="Lipzen A."/>
            <person name="Lutzoni F."/>
            <person name="Magnuson J."/>
            <person name="Mondo S."/>
            <person name="Nolan M."/>
            <person name="Ohm R."/>
            <person name="Pangilinan J."/>
            <person name="Park H.-J."/>
            <person name="Ramirez L."/>
            <person name="Alfaro M."/>
            <person name="Sun H."/>
            <person name="Tritt A."/>
            <person name="Yoshinaga Y."/>
            <person name="Zwiers L.-H."/>
            <person name="Turgeon B."/>
            <person name="Goodwin S."/>
            <person name="Spatafora J."/>
            <person name="Crous P."/>
            <person name="Grigoriev I."/>
        </authorList>
    </citation>
    <scope>NUCLEOTIDE SEQUENCE</scope>
    <source>
        <strain evidence="2">SCOH1-5</strain>
    </source>
</reference>
<protein>
    <submittedName>
        <fullName evidence="2">Uncharacterized protein</fullName>
    </submittedName>
</protein>
<accession>A0A6A6F2K0</accession>